<evidence type="ECO:0000256" key="2">
    <source>
        <dbReference type="ARBA" id="ARBA00023002"/>
    </source>
</evidence>
<evidence type="ECO:0000313" key="3">
    <source>
        <dbReference type="EMBL" id="MDN4597394.1"/>
    </source>
</evidence>
<dbReference type="PRINTS" id="PR00081">
    <property type="entry name" value="GDHRDH"/>
</dbReference>
<comment type="similarity">
    <text evidence="1">Belongs to the short-chain dehydrogenases/reductases (SDR) family.</text>
</comment>
<reference evidence="3" key="1">
    <citation type="submission" date="2023-03" db="EMBL/GenBank/DDBJ databases">
        <title>MT1 and MT2 Draft Genomes of Novel Species.</title>
        <authorList>
            <person name="Venkateswaran K."/>
        </authorList>
    </citation>
    <scope>NUCLEOTIDE SEQUENCE</scope>
    <source>
        <strain evidence="3">F6_8S_P_1A</strain>
    </source>
</reference>
<dbReference type="RefSeq" id="WP_301218354.1">
    <property type="nucleotide sequence ID" value="NZ_JAROCB010000002.1"/>
</dbReference>
<keyword evidence="4" id="KW-1185">Reference proteome</keyword>
<organism evidence="3 4">
    <name type="scientific">Leifsonia virtsii</name>
    <dbReference type="NCBI Taxonomy" id="3035915"/>
    <lineage>
        <taxon>Bacteria</taxon>
        <taxon>Bacillati</taxon>
        <taxon>Actinomycetota</taxon>
        <taxon>Actinomycetes</taxon>
        <taxon>Micrococcales</taxon>
        <taxon>Microbacteriaceae</taxon>
        <taxon>Leifsonia</taxon>
    </lineage>
</organism>
<evidence type="ECO:0000313" key="4">
    <source>
        <dbReference type="Proteomes" id="UP001174210"/>
    </source>
</evidence>
<keyword evidence="2" id="KW-0560">Oxidoreductase</keyword>
<dbReference type="InterPro" id="IPR036291">
    <property type="entry name" value="NAD(P)-bd_dom_sf"/>
</dbReference>
<gene>
    <name evidence="3" type="ORF">P5G59_09595</name>
</gene>
<dbReference type="Gene3D" id="3.40.50.720">
    <property type="entry name" value="NAD(P)-binding Rossmann-like Domain"/>
    <property type="match status" value="1"/>
</dbReference>
<protein>
    <submittedName>
        <fullName evidence="3">SDR family oxidoreductase</fullName>
    </submittedName>
</protein>
<accession>A0ABT8IX43</accession>
<dbReference type="NCBIfam" id="NF004513">
    <property type="entry name" value="PRK05854.1"/>
    <property type="match status" value="1"/>
</dbReference>
<dbReference type="SUPFAM" id="SSF51735">
    <property type="entry name" value="NAD(P)-binding Rossmann-fold domains"/>
    <property type="match status" value="1"/>
</dbReference>
<dbReference type="PANTHER" id="PTHR24320">
    <property type="entry name" value="RETINOL DEHYDROGENASE"/>
    <property type="match status" value="1"/>
</dbReference>
<sequence length="315" mass="32906">MARSIDIDIPPLRGRRAVVTGASDGMGVVIAERLAGAGAEVVLPVRDRAKGEAAVQRIRSRVPDAALVLRDLDLASLESVAAFGDRMRADGDPVHVLVNNAGLMTPPERRTTADGFELQWGTNHLGHVALVGALFPLLQEGRARVTSQVSVAARSGSIDWDDLGSERSYRAQRAYSASKIALGLFGLELDRRSTANAWGIVSNLSHPGVAPTNLLAAQPGYGRSSDTGAVRVIRWLSARGVLLGTPETAALPALLAATAPDSAGGRMYGPSGPGHLGGAPAEQALYAPLRDAAEAARVWEVSEQQTGIALPAAQR</sequence>
<comment type="caution">
    <text evidence="3">The sequence shown here is derived from an EMBL/GenBank/DDBJ whole genome shotgun (WGS) entry which is preliminary data.</text>
</comment>
<dbReference type="InterPro" id="IPR002347">
    <property type="entry name" value="SDR_fam"/>
</dbReference>
<dbReference type="Proteomes" id="UP001174210">
    <property type="component" value="Unassembled WGS sequence"/>
</dbReference>
<dbReference type="PANTHER" id="PTHR24320:SF148">
    <property type="entry name" value="NAD(P)-BINDING ROSSMANN-FOLD SUPERFAMILY PROTEIN"/>
    <property type="match status" value="1"/>
</dbReference>
<evidence type="ECO:0000256" key="1">
    <source>
        <dbReference type="ARBA" id="ARBA00006484"/>
    </source>
</evidence>
<proteinExistence type="inferred from homology"/>
<dbReference type="EMBL" id="JAROCB010000002">
    <property type="protein sequence ID" value="MDN4597394.1"/>
    <property type="molecule type" value="Genomic_DNA"/>
</dbReference>
<name>A0ABT8IX43_9MICO</name>
<dbReference type="Pfam" id="PF00106">
    <property type="entry name" value="adh_short"/>
    <property type="match status" value="1"/>
</dbReference>